<feature type="region of interest" description="Disordered" evidence="1">
    <location>
        <begin position="1"/>
        <end position="52"/>
    </location>
</feature>
<protein>
    <submittedName>
        <fullName evidence="2">Uncharacterized protein</fullName>
    </submittedName>
</protein>
<gene>
    <name evidence="2" type="ORF">FANTH_12266</name>
</gene>
<evidence type="ECO:0000313" key="3">
    <source>
        <dbReference type="Proteomes" id="UP000573603"/>
    </source>
</evidence>
<evidence type="ECO:0000256" key="1">
    <source>
        <dbReference type="SAM" id="MobiDB-lite"/>
    </source>
</evidence>
<feature type="region of interest" description="Disordered" evidence="1">
    <location>
        <begin position="391"/>
        <end position="490"/>
    </location>
</feature>
<feature type="compositionally biased region" description="Low complexity" evidence="1">
    <location>
        <begin position="468"/>
        <end position="480"/>
    </location>
</feature>
<accession>A0A8H4YU09</accession>
<sequence>MDNNNEQDYKERFLQERKRREQAEDRQRQAEDRQRQAEYEARQDRERNQPTTFAELIRHCHNLLSRSLKAETPSRSTTGTIPAPAGKFCPTRLRPWADCLAQQQAVYDSVRNYLQPTEGPEPRLFPALNALEDLARRFALRPISSEQGIETYERMAVEDHVRDIVAELCKIPAARAEFQLGDAIWFDNHTNALNGGDTELDGVSSSGSHRPKSDQYCFHRVDGDANTLLFVSEYKPPHKLSVENLRAGLRPMELWEALVQNDAIPTDPTKKLQYNAERLVNSAVVQAYHAMIKEGCAYSTLTNGLARVLLHVPYDDPATLYYHLCEPNREIDCEDEQIMQQQPISSVARLLCLCLMSFRSPLRDQEWRNAVQSNLHIWKTSFDHTRSLIPGHELLQNPPQPDPSSSEYQPSSSPSMDSPTTGSHRVPTRSQAGCRSSGVEHRTRSSDSPDPDPNETTGRKRGFSQVGSSSPSAQRAARQQKGGDGRNSQPQCRDALFCTQRCLQGLQSGGSLDENCPNVQLHRQSGGGAQHPITAEGLMRSLTAQLDENIDRCFPLGGRGESGAPFKLACAAYGYCVIGKGTTPQWWSKVSQEAQIYKVLRKAQGSAVPVFLGTIDLAKTYYVHGFGDIRHMLVMGWGGESTASMELKPWLRQEIDRSNEEVKALGLGARTGVDYRLSPLYVVEAKAIATGEETVVPACPYDAAYGRGPSGTGTSAKA</sequence>
<dbReference type="EMBL" id="JABEVY010000395">
    <property type="protein sequence ID" value="KAF5234164.1"/>
    <property type="molecule type" value="Genomic_DNA"/>
</dbReference>
<dbReference type="AlphaFoldDB" id="A0A8H4YU09"/>
<name>A0A8H4YU09_9HYPO</name>
<comment type="caution">
    <text evidence="2">The sequence shown here is derived from an EMBL/GenBank/DDBJ whole genome shotgun (WGS) entry which is preliminary data.</text>
</comment>
<proteinExistence type="predicted"/>
<reference evidence="2 3" key="1">
    <citation type="journal article" date="2020" name="BMC Genomics">
        <title>Correction to: Identification and distribution of gene clusters required for synthesis of sphingolipid metabolism inhibitors in diverse species of the filamentous fungus Fusarium.</title>
        <authorList>
            <person name="Kim H.S."/>
            <person name="Lohmar J.M."/>
            <person name="Busman M."/>
            <person name="Brown D.W."/>
            <person name="Naumann T.A."/>
            <person name="Divon H.H."/>
            <person name="Lysoe E."/>
            <person name="Uhlig S."/>
            <person name="Proctor R.H."/>
        </authorList>
    </citation>
    <scope>NUCLEOTIDE SEQUENCE [LARGE SCALE GENOMIC DNA]</scope>
    <source>
        <strain evidence="2 3">NRRL 25214</strain>
    </source>
</reference>
<feature type="compositionally biased region" description="Polar residues" evidence="1">
    <location>
        <begin position="420"/>
        <end position="434"/>
    </location>
</feature>
<organism evidence="2 3">
    <name type="scientific">Fusarium anthophilum</name>
    <dbReference type="NCBI Taxonomy" id="48485"/>
    <lineage>
        <taxon>Eukaryota</taxon>
        <taxon>Fungi</taxon>
        <taxon>Dikarya</taxon>
        <taxon>Ascomycota</taxon>
        <taxon>Pezizomycotina</taxon>
        <taxon>Sordariomycetes</taxon>
        <taxon>Hypocreomycetidae</taxon>
        <taxon>Hypocreales</taxon>
        <taxon>Nectriaceae</taxon>
        <taxon>Fusarium</taxon>
        <taxon>Fusarium fujikuroi species complex</taxon>
    </lineage>
</organism>
<feature type="compositionally biased region" description="Basic and acidic residues" evidence="1">
    <location>
        <begin position="438"/>
        <end position="447"/>
    </location>
</feature>
<feature type="compositionally biased region" description="Basic and acidic residues" evidence="1">
    <location>
        <begin position="7"/>
        <end position="48"/>
    </location>
</feature>
<dbReference type="Proteomes" id="UP000573603">
    <property type="component" value="Unassembled WGS sequence"/>
</dbReference>
<keyword evidence="3" id="KW-1185">Reference proteome</keyword>
<evidence type="ECO:0000313" key="2">
    <source>
        <dbReference type="EMBL" id="KAF5234164.1"/>
    </source>
</evidence>
<feature type="compositionally biased region" description="Low complexity" evidence="1">
    <location>
        <begin position="403"/>
        <end position="419"/>
    </location>
</feature>